<dbReference type="AlphaFoldDB" id="A0A2N9P876"/>
<name>A0A2N9P876_9FLAO</name>
<sequence>MGAQKNWPDDDKFSIEPIDLLYDKKGNVRYDHTFSWIHIDVREFKAIYFENKYFCKDSNGLNGKNIMILAQELGFKNTCDCFSSFTTNKPQVNNSNCTIYKVFEKERYEFYDEFGSTAINTVKNIGKSNKFKGLYMVAQRCQENGFNKEVPNNNPM</sequence>
<dbReference type="EMBL" id="OLKH01000062">
    <property type="protein sequence ID" value="SPE76540.1"/>
    <property type="molecule type" value="Genomic_DNA"/>
</dbReference>
<organism evidence="1 2">
    <name type="scientific">Flavobacterium columnare</name>
    <dbReference type="NCBI Taxonomy" id="996"/>
    <lineage>
        <taxon>Bacteria</taxon>
        <taxon>Pseudomonadati</taxon>
        <taxon>Bacteroidota</taxon>
        <taxon>Flavobacteriia</taxon>
        <taxon>Flavobacteriales</taxon>
        <taxon>Flavobacteriaceae</taxon>
        <taxon>Flavobacterium</taxon>
    </lineage>
</organism>
<proteinExistence type="predicted"/>
<evidence type="ECO:0000313" key="2">
    <source>
        <dbReference type="Proteomes" id="UP000238180"/>
    </source>
</evidence>
<reference evidence="1 2" key="1">
    <citation type="submission" date="2018-02" db="EMBL/GenBank/DDBJ databases">
        <authorList>
            <person name="Cohen D.B."/>
            <person name="Kent A.D."/>
        </authorList>
    </citation>
    <scope>NUCLEOTIDE SEQUENCE [LARGE SCALE GENOMIC DNA]</scope>
    <source>
        <strain evidence="1">CIP109753</strain>
    </source>
</reference>
<accession>A0A2N9P876</accession>
<dbReference type="RefSeq" id="WP_105195493.1">
    <property type="nucleotide sequence ID" value="NZ_OLKH01000062.1"/>
</dbReference>
<evidence type="ECO:0000313" key="1">
    <source>
        <dbReference type="EMBL" id="SPE76540.1"/>
    </source>
</evidence>
<gene>
    <name evidence="1" type="ORF">FLACOL_00521</name>
</gene>
<dbReference type="Proteomes" id="UP000238180">
    <property type="component" value="Unassembled WGS sequence"/>
</dbReference>
<protein>
    <submittedName>
        <fullName evidence="1">Uncharacterized protein</fullName>
    </submittedName>
</protein>